<dbReference type="Gene3D" id="1.10.3210.10">
    <property type="entry name" value="Hypothetical protein af1432"/>
    <property type="match status" value="1"/>
</dbReference>
<comment type="caution">
    <text evidence="2">The sequence shown here is derived from an EMBL/GenBank/DDBJ whole genome shotgun (WGS) entry which is preliminary data.</text>
</comment>
<dbReference type="InterPro" id="IPR056471">
    <property type="entry name" value="HD-CE"/>
</dbReference>
<dbReference type="OrthoDB" id="791155at2"/>
<dbReference type="Pfam" id="PF24391">
    <property type="entry name" value="HD-CE"/>
    <property type="match status" value="1"/>
</dbReference>
<keyword evidence="3" id="KW-1185">Reference proteome</keyword>
<protein>
    <recommendedName>
        <fullName evidence="1">HD-CE domain-containing protein</fullName>
    </recommendedName>
</protein>
<dbReference type="EMBL" id="RBWS01000011">
    <property type="protein sequence ID" value="RKO70594.1"/>
    <property type="molecule type" value="Genomic_DNA"/>
</dbReference>
<gene>
    <name evidence="2" type="ORF">D7322_15055</name>
</gene>
<dbReference type="Proteomes" id="UP000282423">
    <property type="component" value="Unassembled WGS sequence"/>
</dbReference>
<dbReference type="AlphaFoldDB" id="A0A420VW69"/>
<proteinExistence type="predicted"/>
<accession>A0A420VW69</accession>
<evidence type="ECO:0000313" key="2">
    <source>
        <dbReference type="EMBL" id="RKO70594.1"/>
    </source>
</evidence>
<sequence>MMLNIETEFKNLANTNPEEFPEGKDYLSIYNILKPSFDKQVHQEIKTKILEIEKEGYFNDHGVDHIKMVIDRASKIINCFPRIANNKGNSLYLNPYELFILLIAINIHDIGHLIGSRKEHAKLGKKVLASFDKGDLLSSSEKVIIGKIAQAHGGKEDPIGLLERETLISHKTIRPQLLASILRLADELAEDSSRASTFLLEIDHMEKTSEIFHRFSQSLDSLSILSGEIRLEFYIEKENIRREFPKLGSTQYLVDEIYERMLKTFTESLYCSRFLPETSRFHSVNVRIHFFDKEDNEEIIEPIAFTLRESGYPSLPLNDIYDMCTSLSTEGEKRDGKYYCEKIKNLLKLKEHEESL</sequence>
<dbReference type="RefSeq" id="WP_121125116.1">
    <property type="nucleotide sequence ID" value="NZ_RBWS01000011.1"/>
</dbReference>
<feature type="domain" description="HD-CE" evidence="1">
    <location>
        <begin position="57"/>
        <end position="259"/>
    </location>
</feature>
<reference evidence="2 3" key="1">
    <citation type="submission" date="2018-10" db="EMBL/GenBank/DDBJ databases">
        <title>Sphingobacterium sp. M05W1-28.</title>
        <authorList>
            <person name="Cai H."/>
        </authorList>
    </citation>
    <scope>NUCLEOTIDE SEQUENCE [LARGE SCALE GENOMIC DNA]</scope>
    <source>
        <strain evidence="2 3">M05W1-28</strain>
    </source>
</reference>
<evidence type="ECO:0000313" key="3">
    <source>
        <dbReference type="Proteomes" id="UP000282423"/>
    </source>
</evidence>
<name>A0A420VW69_9SPHI</name>
<organism evidence="2 3">
    <name type="scientific">Sphingobacterium puteale</name>
    <dbReference type="NCBI Taxonomy" id="2420510"/>
    <lineage>
        <taxon>Bacteria</taxon>
        <taxon>Pseudomonadati</taxon>
        <taxon>Bacteroidota</taxon>
        <taxon>Sphingobacteriia</taxon>
        <taxon>Sphingobacteriales</taxon>
        <taxon>Sphingobacteriaceae</taxon>
        <taxon>Sphingobacterium</taxon>
    </lineage>
</organism>
<dbReference type="SUPFAM" id="SSF109604">
    <property type="entry name" value="HD-domain/PDEase-like"/>
    <property type="match status" value="1"/>
</dbReference>
<evidence type="ECO:0000259" key="1">
    <source>
        <dbReference type="Pfam" id="PF24391"/>
    </source>
</evidence>